<dbReference type="OrthoDB" id="9808943at2"/>
<dbReference type="GO" id="GO:0005829">
    <property type="term" value="C:cytosol"/>
    <property type="evidence" value="ECO:0007669"/>
    <property type="project" value="TreeGrafter"/>
</dbReference>
<dbReference type="PROSITE" id="PS01094">
    <property type="entry name" value="UPF0076"/>
    <property type="match status" value="1"/>
</dbReference>
<comment type="similarity">
    <text evidence="1">Belongs to the RutC family.</text>
</comment>
<dbReference type="eggNOG" id="COG0251">
    <property type="taxonomic scope" value="Bacteria"/>
</dbReference>
<dbReference type="STRING" id="1121267.CCUN_1076"/>
<dbReference type="SUPFAM" id="SSF55298">
    <property type="entry name" value="YjgF-like"/>
    <property type="match status" value="1"/>
</dbReference>
<proteinExistence type="inferred from homology"/>
<evidence type="ECO:0000313" key="2">
    <source>
        <dbReference type="EMBL" id="ARJ56677.1"/>
    </source>
</evidence>
<name>A0A1W6BX88_9BACT</name>
<dbReference type="Proteomes" id="UP000192902">
    <property type="component" value="Chromosome"/>
</dbReference>
<dbReference type="AlphaFoldDB" id="A0A1W6BX88"/>
<accession>A0A1W6BX88</accession>
<dbReference type="InterPro" id="IPR006056">
    <property type="entry name" value="RidA"/>
</dbReference>
<organism evidence="2 3">
    <name type="scientific">Campylobacter cuniculorum DSM 23162 = LMG 24588</name>
    <dbReference type="NCBI Taxonomy" id="1121267"/>
    <lineage>
        <taxon>Bacteria</taxon>
        <taxon>Pseudomonadati</taxon>
        <taxon>Campylobacterota</taxon>
        <taxon>Epsilonproteobacteria</taxon>
        <taxon>Campylobacterales</taxon>
        <taxon>Campylobacteraceae</taxon>
        <taxon>Campylobacter</taxon>
    </lineage>
</organism>
<evidence type="ECO:0000256" key="1">
    <source>
        <dbReference type="ARBA" id="ARBA00010552"/>
    </source>
</evidence>
<dbReference type="Gene3D" id="3.30.1330.40">
    <property type="entry name" value="RutC-like"/>
    <property type="match status" value="1"/>
</dbReference>
<dbReference type="RefSeq" id="WP_027305487.1">
    <property type="nucleotide sequence ID" value="NZ_CP020867.1"/>
</dbReference>
<sequence length="119" mass="13386">MSNYPKAIGPYSVFRQTNDLLFISGQIPINPNTGEIESSDIKEQTRQVLKNIGAILKENGLNYDKVLKATCFLTEIENFAVFNEIYAEFFTPPYPARSVFAVKALPKNAKIEVEIIAQK</sequence>
<dbReference type="FunFam" id="3.30.1330.40:FF:000001">
    <property type="entry name" value="L-PSP family endoribonuclease"/>
    <property type="match status" value="1"/>
</dbReference>
<dbReference type="Pfam" id="PF01042">
    <property type="entry name" value="Ribonuc_L-PSP"/>
    <property type="match status" value="1"/>
</dbReference>
<evidence type="ECO:0000313" key="3">
    <source>
        <dbReference type="Proteomes" id="UP000192902"/>
    </source>
</evidence>
<dbReference type="PANTHER" id="PTHR11803">
    <property type="entry name" value="2-IMINOBUTANOATE/2-IMINOPROPANOATE DEAMINASE RIDA"/>
    <property type="match status" value="1"/>
</dbReference>
<dbReference type="GO" id="GO:0019239">
    <property type="term" value="F:deaminase activity"/>
    <property type="evidence" value="ECO:0007669"/>
    <property type="project" value="TreeGrafter"/>
</dbReference>
<dbReference type="EMBL" id="CP020867">
    <property type="protein sequence ID" value="ARJ56677.1"/>
    <property type="molecule type" value="Genomic_DNA"/>
</dbReference>
<reference evidence="2 3" key="1">
    <citation type="submission" date="2017-04" db="EMBL/GenBank/DDBJ databases">
        <title>Complete genome sequence of the Campylobacter cuniculorum type strain LMG24588.</title>
        <authorList>
            <person name="Miller W.G."/>
            <person name="Yee E."/>
            <person name="Revez J."/>
            <person name="Bono J.L."/>
            <person name="Rossi M."/>
        </authorList>
    </citation>
    <scope>NUCLEOTIDE SEQUENCE [LARGE SCALE GENOMIC DNA]</scope>
    <source>
        <strain evidence="2 3">LMG 24588</strain>
    </source>
</reference>
<dbReference type="NCBIfam" id="TIGR00004">
    <property type="entry name" value="Rid family detoxifying hydrolase"/>
    <property type="match status" value="1"/>
</dbReference>
<dbReference type="KEGG" id="ccun:CCUN_1076"/>
<dbReference type="InterPro" id="IPR035959">
    <property type="entry name" value="RutC-like_sf"/>
</dbReference>
<dbReference type="CDD" id="cd00448">
    <property type="entry name" value="YjgF_YER057c_UK114_family"/>
    <property type="match status" value="1"/>
</dbReference>
<dbReference type="InterPro" id="IPR019897">
    <property type="entry name" value="RidA_CS"/>
</dbReference>
<gene>
    <name evidence="2" type="primary">cfiP</name>
    <name evidence="2" type="ORF">CCUN_1076</name>
</gene>
<protein>
    <submittedName>
        <fullName evidence="2">Reactive intermediate/imine deaminase</fullName>
    </submittedName>
</protein>
<dbReference type="InterPro" id="IPR006175">
    <property type="entry name" value="YjgF/YER057c/UK114"/>
</dbReference>
<dbReference type="PANTHER" id="PTHR11803:SF39">
    <property type="entry name" value="2-IMINOBUTANOATE_2-IMINOPROPANOATE DEAMINASE"/>
    <property type="match status" value="1"/>
</dbReference>